<dbReference type="FunFam" id="1.20.1250.20:FF:000003">
    <property type="entry name" value="Solute carrier family 17 member 3"/>
    <property type="match status" value="1"/>
</dbReference>
<dbReference type="InterPro" id="IPR036259">
    <property type="entry name" value="MFS_trans_sf"/>
</dbReference>
<keyword evidence="11" id="KW-1185">Reference proteome</keyword>
<dbReference type="GO" id="GO:0006820">
    <property type="term" value="P:monoatomic anion transport"/>
    <property type="evidence" value="ECO:0007669"/>
    <property type="project" value="TreeGrafter"/>
</dbReference>
<evidence type="ECO:0000256" key="6">
    <source>
        <dbReference type="ARBA" id="ARBA00023136"/>
    </source>
</evidence>
<keyword evidence="4" id="KW-0769">Symport</keyword>
<organism evidence="9">
    <name type="scientific">Photinus pyralis</name>
    <name type="common">Common eastern firefly</name>
    <name type="synonym">Lampyris pyralis</name>
    <dbReference type="NCBI Taxonomy" id="7054"/>
    <lineage>
        <taxon>Eukaryota</taxon>
        <taxon>Metazoa</taxon>
        <taxon>Ecdysozoa</taxon>
        <taxon>Arthropoda</taxon>
        <taxon>Hexapoda</taxon>
        <taxon>Insecta</taxon>
        <taxon>Pterygota</taxon>
        <taxon>Neoptera</taxon>
        <taxon>Endopterygota</taxon>
        <taxon>Coleoptera</taxon>
        <taxon>Polyphaga</taxon>
        <taxon>Elateriformia</taxon>
        <taxon>Elateroidea</taxon>
        <taxon>Lampyridae</taxon>
        <taxon>Lampyrinae</taxon>
        <taxon>Photinus</taxon>
    </lineage>
</organism>
<dbReference type="InterPro" id="IPR011701">
    <property type="entry name" value="MFS"/>
</dbReference>
<proteinExistence type="predicted"/>
<sequence length="501" mass="55101">MASAALEGGKPTIRRSLTNLLTCRQVLHIMVMTGFMFNYMLRVNITIALVDMVEKSNTTINGTTANATNFTETRSGGTKFDWDKHATGQIIGSFFWGYILTELPGGRLSEVIGARKVLGFGMGLASVITLFTPLLCNGGYVVVSVFRALVGFCLGASFPALPPLGAKWIPPLERSKFMAHLMASALGAAITMPICGFLINSLGWESVFYVTGSVGLAWTFVWFALVYDSPAQHPRISDEERHEIETKIKEAQGSGMKPKHIPWRSFFTSMPVWAIALTHGCSVYCYFTLVNQLPLFMKEVYNVSIQKNGFFSSLPYCGKYAMAVLSSWTADRLRKTGKYSTTSIRKSFTLFALLAPALFMAIEAIWHVNENFSIAIFTLTLFCNGGVVGGYFSSPLDIAPNFSGTIMGLANTLSSLGGWISATVVAEITEKNGTIEQWTYIFWMLVVIYICAAIIFTIFGSGELQPWNSVQRQPSITDAKITEMQPLQNAVIINAKADEKM</sequence>
<keyword evidence="5 7" id="KW-1133">Transmembrane helix</keyword>
<dbReference type="SUPFAM" id="SSF103473">
    <property type="entry name" value="MFS general substrate transporter"/>
    <property type="match status" value="1"/>
</dbReference>
<evidence type="ECO:0000313" key="9">
    <source>
        <dbReference type="EMBL" id="JAV92809.1"/>
    </source>
</evidence>
<dbReference type="Pfam" id="PF07690">
    <property type="entry name" value="MFS_1"/>
    <property type="match status" value="1"/>
</dbReference>
<reference evidence="10 11" key="2">
    <citation type="journal article" date="2018" name="Elife">
        <title>Firefly genomes illuminate parallel origins of bioluminescence in beetles.</title>
        <authorList>
            <person name="Fallon T.R."/>
            <person name="Lower S.E."/>
            <person name="Chang C.H."/>
            <person name="Bessho-Uehara M."/>
            <person name="Martin G.J."/>
            <person name="Bewick A.J."/>
            <person name="Behringer M."/>
            <person name="Debat H.J."/>
            <person name="Wong I."/>
            <person name="Day J.C."/>
            <person name="Suvorov A."/>
            <person name="Silva C.J."/>
            <person name="Stanger-Hall K.F."/>
            <person name="Hall D.W."/>
            <person name="Schmitz R.J."/>
            <person name="Nelson D.R."/>
            <person name="Lewis S.M."/>
            <person name="Shigenobu S."/>
            <person name="Bybee S.M."/>
            <person name="Larracuente A.M."/>
            <person name="Oba Y."/>
            <person name="Weng J.K."/>
        </authorList>
    </citation>
    <scope>NUCLEOTIDE SEQUENCE [LARGE SCALE GENOMIC DNA]</scope>
    <source>
        <strain evidence="10">1611_PpyrPB1</strain>
        <tissue evidence="10">Whole body</tissue>
    </source>
</reference>
<gene>
    <name evidence="10" type="ORF">PPYR_12679</name>
</gene>
<dbReference type="FunCoup" id="A0A1Y1N4S2">
    <property type="interactions" value="115"/>
</dbReference>
<dbReference type="EMBL" id="VVIM01000009">
    <property type="protein sequence ID" value="KAB0793059.1"/>
    <property type="molecule type" value="Genomic_DNA"/>
</dbReference>
<dbReference type="GO" id="GO:0015293">
    <property type="term" value="F:symporter activity"/>
    <property type="evidence" value="ECO:0007669"/>
    <property type="project" value="UniProtKB-KW"/>
</dbReference>
<dbReference type="PROSITE" id="PS50850">
    <property type="entry name" value="MFS"/>
    <property type="match status" value="1"/>
</dbReference>
<accession>A0A1Y1N4S2</accession>
<keyword evidence="2" id="KW-0813">Transport</keyword>
<evidence type="ECO:0000259" key="8">
    <source>
        <dbReference type="PROSITE" id="PS50850"/>
    </source>
</evidence>
<feature type="transmembrane region" description="Helical" evidence="7">
    <location>
        <begin position="117"/>
        <end position="135"/>
    </location>
</feature>
<protein>
    <recommendedName>
        <fullName evidence="8">Major facilitator superfamily (MFS) profile domain-containing protein</fullName>
    </recommendedName>
</protein>
<evidence type="ECO:0000256" key="3">
    <source>
        <dbReference type="ARBA" id="ARBA00022692"/>
    </source>
</evidence>
<evidence type="ECO:0000256" key="2">
    <source>
        <dbReference type="ARBA" id="ARBA00022448"/>
    </source>
</evidence>
<dbReference type="Proteomes" id="UP000327044">
    <property type="component" value="Unassembled WGS sequence"/>
</dbReference>
<reference evidence="10" key="3">
    <citation type="submission" date="2019-08" db="EMBL/GenBank/DDBJ databases">
        <authorList>
            <consortium name="Photinus pyralis genome working group"/>
            <person name="Fallon T.R."/>
            <person name="Sander Lower S.E."/>
            <person name="Weng J.-K."/>
        </authorList>
    </citation>
    <scope>NUCLEOTIDE SEQUENCE</scope>
    <source>
        <strain evidence="10">1611_PpyrPB1</strain>
        <tissue evidence="10">Whole body</tissue>
    </source>
</reference>
<keyword evidence="3 7" id="KW-0812">Transmembrane</keyword>
<feature type="transmembrane region" description="Helical" evidence="7">
    <location>
        <begin position="404"/>
        <end position="426"/>
    </location>
</feature>
<feature type="transmembrane region" description="Helical" evidence="7">
    <location>
        <begin position="348"/>
        <end position="366"/>
    </location>
</feature>
<dbReference type="PANTHER" id="PTHR11662:SF411">
    <property type="entry name" value="GH05102P"/>
    <property type="match status" value="1"/>
</dbReference>
<evidence type="ECO:0000313" key="10">
    <source>
        <dbReference type="EMBL" id="KAB0793059.1"/>
    </source>
</evidence>
<feature type="transmembrane region" description="Helical" evidence="7">
    <location>
        <begin position="266"/>
        <end position="289"/>
    </location>
</feature>
<dbReference type="InterPro" id="IPR020846">
    <property type="entry name" value="MFS_dom"/>
</dbReference>
<feature type="domain" description="Major facilitator superfamily (MFS) profile" evidence="8">
    <location>
        <begin position="26"/>
        <end position="464"/>
    </location>
</feature>
<dbReference type="GO" id="GO:0016020">
    <property type="term" value="C:membrane"/>
    <property type="evidence" value="ECO:0007669"/>
    <property type="project" value="UniProtKB-SubCell"/>
</dbReference>
<dbReference type="InParanoid" id="A0A1Y1N4S2"/>
<feature type="transmembrane region" description="Helical" evidence="7">
    <location>
        <begin position="438"/>
        <end position="459"/>
    </location>
</feature>
<reference evidence="9" key="1">
    <citation type="journal article" date="2016" name="Sci. Rep.">
        <title>Molecular characterization of firefly nuptial gifts: a multi-omics approach sheds light on postcopulatory sexual selection.</title>
        <authorList>
            <person name="Al-Wathiqui N."/>
            <person name="Fallon T.R."/>
            <person name="South A."/>
            <person name="Weng J.K."/>
            <person name="Lewis S.M."/>
        </authorList>
    </citation>
    <scope>NUCLEOTIDE SEQUENCE</scope>
</reference>
<dbReference type="InterPro" id="IPR050382">
    <property type="entry name" value="MFS_Na/Anion_cotransporter"/>
</dbReference>
<feature type="transmembrane region" description="Helical" evidence="7">
    <location>
        <begin position="181"/>
        <end position="200"/>
    </location>
</feature>
<dbReference type="Gene3D" id="1.20.1250.20">
    <property type="entry name" value="MFS general substrate transporter like domains"/>
    <property type="match status" value="2"/>
</dbReference>
<dbReference type="PANTHER" id="PTHR11662">
    <property type="entry name" value="SOLUTE CARRIER FAMILY 17"/>
    <property type="match status" value="1"/>
</dbReference>
<dbReference type="AlphaFoldDB" id="A0A1Y1N4S2"/>
<evidence type="ECO:0000256" key="5">
    <source>
        <dbReference type="ARBA" id="ARBA00022989"/>
    </source>
</evidence>
<evidence type="ECO:0000313" key="11">
    <source>
        <dbReference type="Proteomes" id="UP000327044"/>
    </source>
</evidence>
<evidence type="ECO:0000256" key="1">
    <source>
        <dbReference type="ARBA" id="ARBA00004141"/>
    </source>
</evidence>
<dbReference type="EMBL" id="GEZM01013029">
    <property type="protein sequence ID" value="JAV92809.1"/>
    <property type="molecule type" value="Transcribed_RNA"/>
</dbReference>
<dbReference type="FunFam" id="1.20.1250.20:FF:000157">
    <property type="entry name" value="Inorganic phosphate cotransporter"/>
    <property type="match status" value="1"/>
</dbReference>
<comment type="subcellular location">
    <subcellularLocation>
        <location evidence="1">Membrane</location>
        <topology evidence="1">Multi-pass membrane protein</topology>
    </subcellularLocation>
</comment>
<dbReference type="OrthoDB" id="2985014at2759"/>
<evidence type="ECO:0000256" key="7">
    <source>
        <dbReference type="SAM" id="Phobius"/>
    </source>
</evidence>
<keyword evidence="6 7" id="KW-0472">Membrane</keyword>
<feature type="transmembrane region" description="Helical" evidence="7">
    <location>
        <begin position="372"/>
        <end position="392"/>
    </location>
</feature>
<feature type="transmembrane region" description="Helical" evidence="7">
    <location>
        <begin position="206"/>
        <end position="227"/>
    </location>
</feature>
<evidence type="ECO:0000256" key="4">
    <source>
        <dbReference type="ARBA" id="ARBA00022847"/>
    </source>
</evidence>
<name>A0A1Y1N4S2_PHOPY</name>
<dbReference type="CDD" id="cd17318">
    <property type="entry name" value="MFS_SLC17"/>
    <property type="match status" value="1"/>
</dbReference>
<feature type="transmembrane region" description="Helical" evidence="7">
    <location>
        <begin position="141"/>
        <end position="161"/>
    </location>
</feature>